<dbReference type="Pfam" id="PF01111">
    <property type="entry name" value="CKS"/>
    <property type="match status" value="1"/>
</dbReference>
<dbReference type="PANTHER" id="PTHR23415">
    <property type="entry name" value="CYCLIN-DEPENDENT KINASES REGULATORY SUBUNIT/60S RIBOSOME SUBUNIT BIOGENESIS PROTEIN NIP7"/>
    <property type="match status" value="1"/>
</dbReference>
<keyword evidence="2 4" id="KW-0132">Cell division</keyword>
<evidence type="ECO:0000256" key="3">
    <source>
        <dbReference type="ARBA" id="ARBA00023306"/>
    </source>
</evidence>
<proteinExistence type="inferred from homology"/>
<comment type="similarity">
    <text evidence="1 4">Belongs to the CKS family.</text>
</comment>
<name>A0A060TCJ3_BLAAD</name>
<dbReference type="Gene3D" id="3.30.170.10">
    <property type="entry name" value="Cyclin-dependent kinase, regulatory subunit"/>
    <property type="match status" value="1"/>
</dbReference>
<reference evidence="5" key="2">
    <citation type="submission" date="2014-06" db="EMBL/GenBank/DDBJ databases">
        <title>The complete genome of Blastobotrys (Arxula) adeninivorans LS3 - a yeast of biotechnological interest.</title>
        <authorList>
            <person name="Kunze G."/>
            <person name="Gaillardin C."/>
            <person name="Czernicka M."/>
            <person name="Durrens P."/>
            <person name="Martin T."/>
            <person name="Boer E."/>
            <person name="Gabaldon T."/>
            <person name="Cruz J."/>
            <person name="Talla E."/>
            <person name="Marck C."/>
            <person name="Goffeau A."/>
            <person name="Barbe V."/>
            <person name="Baret P."/>
            <person name="Baronian K."/>
            <person name="Beier S."/>
            <person name="Bleykasten C."/>
            <person name="Bode R."/>
            <person name="Casaregola S."/>
            <person name="Despons L."/>
            <person name="Fairhead C."/>
            <person name="Giersberg M."/>
            <person name="Gierski P."/>
            <person name="Hahnel U."/>
            <person name="Hartmann A."/>
            <person name="Jankowska D."/>
            <person name="Jubin C."/>
            <person name="Jung P."/>
            <person name="Lafontaine I."/>
            <person name="Leh-Louis V."/>
            <person name="Lemaire M."/>
            <person name="Marcet-Houben M."/>
            <person name="Mascher M."/>
            <person name="Morel G."/>
            <person name="Richard G.-F."/>
            <person name="Riechen J."/>
            <person name="Sacerdot C."/>
            <person name="Sarkar A."/>
            <person name="Savel G."/>
            <person name="Schacherer J."/>
            <person name="Sherman D."/>
            <person name="Straub M.-L."/>
            <person name="Stein N."/>
            <person name="Thierry A."/>
            <person name="Trautwein-Schult A."/>
            <person name="Westhof E."/>
            <person name="Worch S."/>
            <person name="Dujon B."/>
            <person name="Souciet J.-L."/>
            <person name="Wincker P."/>
            <person name="Scholz U."/>
            <person name="Neuveglise N."/>
        </authorList>
    </citation>
    <scope>NUCLEOTIDE SEQUENCE</scope>
    <source>
        <strain evidence="5">LS3</strain>
    </source>
</reference>
<dbReference type="SUPFAM" id="SSF55637">
    <property type="entry name" value="Cell cycle regulatory proteins"/>
    <property type="match status" value="1"/>
</dbReference>
<accession>A0A060TCJ3</accession>
<sequence>MERRRDTPRLLTVAERARLEEFQDHIHYSNRYSDDEFEYRHVMLPKNMLKVIPKDYFNPETGTLRILLEEEWRGLGITQSLGWVHYETHGKFLQMLSLDRLHWMGLTVAPEPHILLFKRPKGR</sequence>
<comment type="function">
    <text evidence="4">Binds to the catalytic subunit of the cyclin dependent kinases and is essential for their biological function.</text>
</comment>
<gene>
    <name evidence="5" type="ORF">GNLVRS02_ARAD1D42922g</name>
</gene>
<dbReference type="InterPro" id="IPR000789">
    <property type="entry name" value="Cyclin-dep_kinase_reg-sub"/>
</dbReference>
<dbReference type="PhylomeDB" id="A0A060TCJ3"/>
<keyword evidence="3 4" id="KW-0131">Cell cycle</keyword>
<protein>
    <recommendedName>
        <fullName evidence="4">Cyclin-dependent kinases regulatory subunit</fullName>
    </recommendedName>
</protein>
<evidence type="ECO:0000313" key="5">
    <source>
        <dbReference type="EMBL" id="CDP38800.1"/>
    </source>
</evidence>
<dbReference type="EMBL" id="HG937694">
    <property type="protein sequence ID" value="CDP38800.1"/>
    <property type="molecule type" value="Genomic_DNA"/>
</dbReference>
<organism evidence="5">
    <name type="scientific">Blastobotrys adeninivorans</name>
    <name type="common">Yeast</name>
    <name type="synonym">Arxula adeninivorans</name>
    <dbReference type="NCBI Taxonomy" id="409370"/>
    <lineage>
        <taxon>Eukaryota</taxon>
        <taxon>Fungi</taxon>
        <taxon>Dikarya</taxon>
        <taxon>Ascomycota</taxon>
        <taxon>Saccharomycotina</taxon>
        <taxon>Dipodascomycetes</taxon>
        <taxon>Dipodascales</taxon>
        <taxon>Trichomonascaceae</taxon>
        <taxon>Blastobotrys</taxon>
    </lineage>
</organism>
<dbReference type="AlphaFoldDB" id="A0A060TCJ3"/>
<evidence type="ECO:0000256" key="4">
    <source>
        <dbReference type="RuleBase" id="RU311113"/>
    </source>
</evidence>
<evidence type="ECO:0000256" key="1">
    <source>
        <dbReference type="ARBA" id="ARBA00007782"/>
    </source>
</evidence>
<evidence type="ECO:0000256" key="2">
    <source>
        <dbReference type="ARBA" id="ARBA00022618"/>
    </source>
</evidence>
<dbReference type="InterPro" id="IPR036858">
    <property type="entry name" value="Cyclin-dep_kinase_reg-sub_sf"/>
</dbReference>
<dbReference type="SMART" id="SM01084">
    <property type="entry name" value="CKS"/>
    <property type="match status" value="1"/>
</dbReference>
<dbReference type="GO" id="GO:0051301">
    <property type="term" value="P:cell division"/>
    <property type="evidence" value="ECO:0007669"/>
    <property type="project" value="UniProtKB-UniRule"/>
</dbReference>
<dbReference type="PRINTS" id="PR00296">
    <property type="entry name" value="CYCLINKINASE"/>
</dbReference>
<dbReference type="GO" id="GO:0016538">
    <property type="term" value="F:cyclin-dependent protein serine/threonine kinase regulator activity"/>
    <property type="evidence" value="ECO:0007669"/>
    <property type="project" value="InterPro"/>
</dbReference>
<dbReference type="PROSITE" id="PS00944">
    <property type="entry name" value="CKS_1"/>
    <property type="match status" value="1"/>
</dbReference>
<reference evidence="5" key="1">
    <citation type="submission" date="2014-02" db="EMBL/GenBank/DDBJ databases">
        <authorList>
            <person name="Genoscope - CEA"/>
        </authorList>
    </citation>
    <scope>NUCLEOTIDE SEQUENCE</scope>
    <source>
        <strain evidence="5">LS3</strain>
    </source>
</reference>